<evidence type="ECO:0000313" key="3">
    <source>
        <dbReference type="Proteomes" id="UP001302676"/>
    </source>
</evidence>
<feature type="compositionally biased region" description="Acidic residues" evidence="1">
    <location>
        <begin position="328"/>
        <end position="338"/>
    </location>
</feature>
<evidence type="ECO:0000256" key="1">
    <source>
        <dbReference type="SAM" id="MobiDB-lite"/>
    </source>
</evidence>
<evidence type="ECO:0000313" key="2">
    <source>
        <dbReference type="EMBL" id="KAK4146577.1"/>
    </source>
</evidence>
<feature type="compositionally biased region" description="Polar residues" evidence="1">
    <location>
        <begin position="160"/>
        <end position="172"/>
    </location>
</feature>
<dbReference type="Proteomes" id="UP001302676">
    <property type="component" value="Unassembled WGS sequence"/>
</dbReference>
<dbReference type="GeneID" id="87816195"/>
<feature type="compositionally biased region" description="Low complexity" evidence="1">
    <location>
        <begin position="261"/>
        <end position="271"/>
    </location>
</feature>
<feature type="region of interest" description="Disordered" evidence="1">
    <location>
        <begin position="17"/>
        <end position="454"/>
    </location>
</feature>
<feature type="compositionally biased region" description="Acidic residues" evidence="1">
    <location>
        <begin position="30"/>
        <end position="39"/>
    </location>
</feature>
<proteinExistence type="predicted"/>
<feature type="compositionally biased region" description="Basic residues" evidence="1">
    <location>
        <begin position="17"/>
        <end position="27"/>
    </location>
</feature>
<dbReference type="AlphaFoldDB" id="A0AAN6V8A6"/>
<feature type="compositionally biased region" description="Polar residues" evidence="1">
    <location>
        <begin position="405"/>
        <end position="415"/>
    </location>
</feature>
<dbReference type="RefSeq" id="XP_062639948.1">
    <property type="nucleotide sequence ID" value="XM_062779582.1"/>
</dbReference>
<name>A0AAN6V8A6_9PEZI</name>
<organism evidence="2 3">
    <name type="scientific">Dichotomopilus funicola</name>
    <dbReference type="NCBI Taxonomy" id="1934379"/>
    <lineage>
        <taxon>Eukaryota</taxon>
        <taxon>Fungi</taxon>
        <taxon>Dikarya</taxon>
        <taxon>Ascomycota</taxon>
        <taxon>Pezizomycotina</taxon>
        <taxon>Sordariomycetes</taxon>
        <taxon>Sordariomycetidae</taxon>
        <taxon>Sordariales</taxon>
        <taxon>Chaetomiaceae</taxon>
        <taxon>Dichotomopilus</taxon>
    </lineage>
</organism>
<feature type="compositionally biased region" description="Polar residues" evidence="1">
    <location>
        <begin position="298"/>
        <end position="307"/>
    </location>
</feature>
<keyword evidence="3" id="KW-1185">Reference proteome</keyword>
<feature type="compositionally biased region" description="Basic and acidic residues" evidence="1">
    <location>
        <begin position="440"/>
        <end position="451"/>
    </location>
</feature>
<reference evidence="2" key="1">
    <citation type="journal article" date="2023" name="Mol. Phylogenet. Evol.">
        <title>Genome-scale phylogeny and comparative genomics of the fungal order Sordariales.</title>
        <authorList>
            <person name="Hensen N."/>
            <person name="Bonometti L."/>
            <person name="Westerberg I."/>
            <person name="Brannstrom I.O."/>
            <person name="Guillou S."/>
            <person name="Cros-Aarteil S."/>
            <person name="Calhoun S."/>
            <person name="Haridas S."/>
            <person name="Kuo A."/>
            <person name="Mondo S."/>
            <person name="Pangilinan J."/>
            <person name="Riley R."/>
            <person name="LaButti K."/>
            <person name="Andreopoulos B."/>
            <person name="Lipzen A."/>
            <person name="Chen C."/>
            <person name="Yan M."/>
            <person name="Daum C."/>
            <person name="Ng V."/>
            <person name="Clum A."/>
            <person name="Steindorff A."/>
            <person name="Ohm R.A."/>
            <person name="Martin F."/>
            <person name="Silar P."/>
            <person name="Natvig D.O."/>
            <person name="Lalanne C."/>
            <person name="Gautier V."/>
            <person name="Ament-Velasquez S.L."/>
            <person name="Kruys A."/>
            <person name="Hutchinson M.I."/>
            <person name="Powell A.J."/>
            <person name="Barry K."/>
            <person name="Miller A.N."/>
            <person name="Grigoriev I.V."/>
            <person name="Debuchy R."/>
            <person name="Gladieux P."/>
            <person name="Hiltunen Thoren M."/>
            <person name="Johannesson H."/>
        </authorList>
    </citation>
    <scope>NUCLEOTIDE SEQUENCE</scope>
    <source>
        <strain evidence="2">CBS 141.50</strain>
    </source>
</reference>
<gene>
    <name evidence="2" type="ORF">C8A04DRAFT_25493</name>
</gene>
<sequence length="476" mass="50298">MSRVRWTTRCRRRLRKLRRRLFRRRKGGQQEEEEEDDTGVTEVCTPGIPPHSESSPSPPPVGAAPTSTTPSVPILSKHGRPPSNFFPPCRLYQNLRQPAGEETSSHTGPQGLPVPPSGTAASRGRLFRLPSIFSRRSGPGTPAGQPRKLTKPQPKDNNEGENVTAPQSQAYQSLLDPPAPQRQAQPSAQGPPVPQSQAYQSLLDPPAPQSQAQPSPPNPPAPQVQAYQSLLEPPVPQSQVQPFPLNPPVPQGQAYQSLLDQPTTQSQAQPSPVDPPQSGNQGEGKSAVVSQSQASQSLTGPSISQTELYKFLTSPAEPQTQNQAPEFPADESPADPDSSDSGSGSGGGNKNTVVTGPGGTQGGTQNQAGLEGGSGDGNENVLVFNWRVSAVQGGGTQEGGTQAGPSSTQGETGTQAGVEGGGLRPPEDPEYDSASVYSSESHEEHRHERASTNHTLYFEAGKELFKQYSAENGGPK</sequence>
<reference evidence="2" key="2">
    <citation type="submission" date="2023-05" db="EMBL/GenBank/DDBJ databases">
        <authorList>
            <consortium name="Lawrence Berkeley National Laboratory"/>
            <person name="Steindorff A."/>
            <person name="Hensen N."/>
            <person name="Bonometti L."/>
            <person name="Westerberg I."/>
            <person name="Brannstrom I.O."/>
            <person name="Guillou S."/>
            <person name="Cros-Aarteil S."/>
            <person name="Calhoun S."/>
            <person name="Haridas S."/>
            <person name="Kuo A."/>
            <person name="Mondo S."/>
            <person name="Pangilinan J."/>
            <person name="Riley R."/>
            <person name="Labutti K."/>
            <person name="Andreopoulos B."/>
            <person name="Lipzen A."/>
            <person name="Chen C."/>
            <person name="Yanf M."/>
            <person name="Daum C."/>
            <person name="Ng V."/>
            <person name="Clum A."/>
            <person name="Ohm R."/>
            <person name="Martin F."/>
            <person name="Silar P."/>
            <person name="Natvig D."/>
            <person name="Lalanne C."/>
            <person name="Gautier V."/>
            <person name="Ament-Velasquez S.L."/>
            <person name="Kruys A."/>
            <person name="Hutchinson M.I."/>
            <person name="Powell A.J."/>
            <person name="Barry K."/>
            <person name="Miller A.N."/>
            <person name="Grigoriev I.V."/>
            <person name="Debuchy R."/>
            <person name="Gladieux P."/>
            <person name="Thoren M.H."/>
            <person name="Johannesson H."/>
        </authorList>
    </citation>
    <scope>NUCLEOTIDE SEQUENCE</scope>
    <source>
        <strain evidence="2">CBS 141.50</strain>
    </source>
</reference>
<dbReference type="EMBL" id="MU853560">
    <property type="protein sequence ID" value="KAK4146577.1"/>
    <property type="molecule type" value="Genomic_DNA"/>
</dbReference>
<protein>
    <submittedName>
        <fullName evidence="2">Uncharacterized protein</fullName>
    </submittedName>
</protein>
<feature type="compositionally biased region" description="Gly residues" evidence="1">
    <location>
        <begin position="392"/>
        <end position="402"/>
    </location>
</feature>
<feature type="compositionally biased region" description="Low complexity" evidence="1">
    <location>
        <begin position="286"/>
        <end position="297"/>
    </location>
</feature>
<accession>A0AAN6V8A6</accession>
<comment type="caution">
    <text evidence="2">The sequence shown here is derived from an EMBL/GenBank/DDBJ whole genome shotgun (WGS) entry which is preliminary data.</text>
</comment>